<dbReference type="SFLD" id="SFLDS00029">
    <property type="entry name" value="Radical_SAM"/>
    <property type="match status" value="1"/>
</dbReference>
<proteinExistence type="predicted"/>
<evidence type="ECO:0000313" key="6">
    <source>
        <dbReference type="EMBL" id="GII48673.1"/>
    </source>
</evidence>
<evidence type="ECO:0000256" key="2">
    <source>
        <dbReference type="ARBA" id="ARBA00022723"/>
    </source>
</evidence>
<dbReference type="EMBL" id="BOOQ01000032">
    <property type="protein sequence ID" value="GII48673.1"/>
    <property type="molecule type" value="Genomic_DNA"/>
</dbReference>
<dbReference type="SUPFAM" id="SSF102114">
    <property type="entry name" value="Radical SAM enzymes"/>
    <property type="match status" value="1"/>
</dbReference>
<dbReference type="SFLD" id="SFLDG01386">
    <property type="entry name" value="main_SPASM_domain-containing"/>
    <property type="match status" value="1"/>
</dbReference>
<accession>A0A8J3UMK1</accession>
<evidence type="ECO:0000256" key="3">
    <source>
        <dbReference type="ARBA" id="ARBA00023004"/>
    </source>
</evidence>
<dbReference type="Pfam" id="PF04055">
    <property type="entry name" value="Radical_SAM"/>
    <property type="match status" value="1"/>
</dbReference>
<dbReference type="PANTHER" id="PTHR43273:SF8">
    <property type="entry name" value="RADICAL SAM DOMAIN PROTEIN"/>
    <property type="match status" value="1"/>
</dbReference>
<dbReference type="PROSITE" id="PS51918">
    <property type="entry name" value="RADICAL_SAM"/>
    <property type="match status" value="1"/>
</dbReference>
<sequence length="404" mass="44899">MKSDAGDPSREWPATLDVDELLQRGWRAQPFRQFLLKVHSRCNLACDYCYVYTLADQSWRSQPMVMDPQLVSVTARRIAEHADHHGLTSVRVILHGGEPLLAGHDYLGKIIEIIRAEVGPNLRVDAAVQTNAVLMDEAALRSFCALDVRVGVSLDGSPRGNDRNRRYADGRSSYDAVARGLRLLMSEPYRHLYSGVLCTIDLANDPIETYEALVDFDPPTLDFLLPHATWDSPPPGGGLDRAATRYADWLIAIFDRWYDSGSETVIRLFQEIIHVLLGGTSESEAIGLTPTSLVVIETDGSIEQTDSLKVVSHGAPATGLNIVDHSFDAVLRHPGVVARQLGWDALSETCKSCRFGRVCGGGLYPHRYRTGDGFQNPSVYCADLYRLIDHVRTRLITDLRRSTR</sequence>
<protein>
    <recommendedName>
        <fullName evidence="5">Radical SAM core domain-containing protein</fullName>
    </recommendedName>
</protein>
<gene>
    <name evidence="6" type="ORF">Psi02_50970</name>
</gene>
<dbReference type="InterPro" id="IPR023867">
    <property type="entry name" value="Sulphatase_maturase_rSAM"/>
</dbReference>
<evidence type="ECO:0000313" key="7">
    <source>
        <dbReference type="Proteomes" id="UP000644610"/>
    </source>
</evidence>
<evidence type="ECO:0000256" key="1">
    <source>
        <dbReference type="ARBA" id="ARBA00022691"/>
    </source>
</evidence>
<dbReference type="InterPro" id="IPR026335">
    <property type="entry name" value="rSAM_SPASM_FxsB"/>
</dbReference>
<dbReference type="CDD" id="cd01335">
    <property type="entry name" value="Radical_SAM"/>
    <property type="match status" value="1"/>
</dbReference>
<dbReference type="InterPro" id="IPR007197">
    <property type="entry name" value="rSAM"/>
</dbReference>
<organism evidence="6 7">
    <name type="scientific">Planotetraspora silvatica</name>
    <dbReference type="NCBI Taxonomy" id="234614"/>
    <lineage>
        <taxon>Bacteria</taxon>
        <taxon>Bacillati</taxon>
        <taxon>Actinomycetota</taxon>
        <taxon>Actinomycetes</taxon>
        <taxon>Streptosporangiales</taxon>
        <taxon>Streptosporangiaceae</taxon>
        <taxon>Planotetraspora</taxon>
    </lineage>
</organism>
<feature type="domain" description="Radical SAM core" evidence="5">
    <location>
        <begin position="28"/>
        <end position="259"/>
    </location>
</feature>
<dbReference type="GO" id="GO:0051536">
    <property type="term" value="F:iron-sulfur cluster binding"/>
    <property type="evidence" value="ECO:0007669"/>
    <property type="project" value="UniProtKB-KW"/>
</dbReference>
<dbReference type="GO" id="GO:0046872">
    <property type="term" value="F:metal ion binding"/>
    <property type="evidence" value="ECO:0007669"/>
    <property type="project" value="UniProtKB-KW"/>
</dbReference>
<dbReference type="AlphaFoldDB" id="A0A8J3UMK1"/>
<dbReference type="SFLD" id="SFLDG01067">
    <property type="entry name" value="SPASM/twitch_domain_containing"/>
    <property type="match status" value="1"/>
</dbReference>
<dbReference type="PANTHER" id="PTHR43273">
    <property type="entry name" value="ANAEROBIC SULFATASE-MATURATING ENZYME HOMOLOG ASLB-RELATED"/>
    <property type="match status" value="1"/>
</dbReference>
<keyword evidence="1" id="KW-0949">S-adenosyl-L-methionine</keyword>
<dbReference type="GO" id="GO:0016491">
    <property type="term" value="F:oxidoreductase activity"/>
    <property type="evidence" value="ECO:0007669"/>
    <property type="project" value="InterPro"/>
</dbReference>
<dbReference type="InterPro" id="IPR013785">
    <property type="entry name" value="Aldolase_TIM"/>
</dbReference>
<keyword evidence="7" id="KW-1185">Reference proteome</keyword>
<keyword evidence="3" id="KW-0408">Iron</keyword>
<dbReference type="InterPro" id="IPR058240">
    <property type="entry name" value="rSAM_sf"/>
</dbReference>
<evidence type="ECO:0000259" key="5">
    <source>
        <dbReference type="PROSITE" id="PS51918"/>
    </source>
</evidence>
<dbReference type="Gene3D" id="3.20.20.70">
    <property type="entry name" value="Aldolase class I"/>
    <property type="match status" value="1"/>
</dbReference>
<comment type="caution">
    <text evidence="6">The sequence shown here is derived from an EMBL/GenBank/DDBJ whole genome shotgun (WGS) entry which is preliminary data.</text>
</comment>
<name>A0A8J3UMK1_9ACTN</name>
<keyword evidence="2" id="KW-0479">Metal-binding</keyword>
<dbReference type="NCBIfam" id="TIGR04269">
    <property type="entry name" value="SAM_SPASM_FxsB"/>
    <property type="match status" value="1"/>
</dbReference>
<evidence type="ECO:0000256" key="4">
    <source>
        <dbReference type="ARBA" id="ARBA00023014"/>
    </source>
</evidence>
<dbReference type="SFLD" id="SFLDG01072">
    <property type="entry name" value="dehydrogenase_like"/>
    <property type="match status" value="1"/>
</dbReference>
<reference evidence="6" key="1">
    <citation type="submission" date="2021-01" db="EMBL/GenBank/DDBJ databases">
        <title>Whole genome shotgun sequence of Planotetraspora silvatica NBRC 100141.</title>
        <authorList>
            <person name="Komaki H."/>
            <person name="Tamura T."/>
        </authorList>
    </citation>
    <scope>NUCLEOTIDE SEQUENCE</scope>
    <source>
        <strain evidence="6">NBRC 100141</strain>
    </source>
</reference>
<keyword evidence="4" id="KW-0411">Iron-sulfur</keyword>
<dbReference type="Proteomes" id="UP000644610">
    <property type="component" value="Unassembled WGS sequence"/>
</dbReference>